<reference evidence="2 3" key="1">
    <citation type="submission" date="2020-08" db="EMBL/GenBank/DDBJ databases">
        <title>A Genomic Blueprint of the Chicken Gut Microbiome.</title>
        <authorList>
            <person name="Gilroy R."/>
            <person name="Ravi A."/>
            <person name="Getino M."/>
            <person name="Pursley I."/>
            <person name="Horton D.L."/>
            <person name="Alikhan N.-F."/>
            <person name="Baker D."/>
            <person name="Gharbi K."/>
            <person name="Hall N."/>
            <person name="Watson M."/>
            <person name="Adriaenssens E.M."/>
            <person name="Foster-Nyarko E."/>
            <person name="Jarju S."/>
            <person name="Secka A."/>
            <person name="Antonio M."/>
            <person name="Oren A."/>
            <person name="Chaudhuri R."/>
            <person name="La Ragione R.M."/>
            <person name="Hildebrand F."/>
            <person name="Pallen M.J."/>
        </authorList>
    </citation>
    <scope>NUCLEOTIDE SEQUENCE [LARGE SCALE GENOMIC DNA]</scope>
    <source>
        <strain evidence="2 3">Sa1BUA1</strain>
    </source>
</reference>
<protein>
    <submittedName>
        <fullName evidence="2">DinB family protein</fullName>
    </submittedName>
</protein>
<dbReference type="Pfam" id="PF12867">
    <property type="entry name" value="DinB_2"/>
    <property type="match status" value="1"/>
</dbReference>
<gene>
    <name evidence="2" type="ORF">H9624_07480</name>
</gene>
<dbReference type="Proteomes" id="UP000661894">
    <property type="component" value="Unassembled WGS sequence"/>
</dbReference>
<dbReference type="RefSeq" id="WP_251839263.1">
    <property type="nucleotide sequence ID" value="NZ_JACSPO010000002.1"/>
</dbReference>
<proteinExistence type="predicted"/>
<dbReference type="InterPro" id="IPR034660">
    <property type="entry name" value="DinB/YfiT-like"/>
</dbReference>
<evidence type="ECO:0000313" key="2">
    <source>
        <dbReference type="EMBL" id="MBD8062162.1"/>
    </source>
</evidence>
<comment type="caution">
    <text evidence="2">The sequence shown here is derived from an EMBL/GenBank/DDBJ whole genome shotgun (WGS) entry which is preliminary data.</text>
</comment>
<keyword evidence="3" id="KW-1185">Reference proteome</keyword>
<dbReference type="SUPFAM" id="SSF109854">
    <property type="entry name" value="DinB/YfiT-like putative metalloenzymes"/>
    <property type="match status" value="1"/>
</dbReference>
<accession>A0ABR8Z1X6</accession>
<feature type="domain" description="DinB-like" evidence="1">
    <location>
        <begin position="54"/>
        <end position="168"/>
    </location>
</feature>
<dbReference type="EMBL" id="JACSPO010000002">
    <property type="protein sequence ID" value="MBD8062162.1"/>
    <property type="molecule type" value="Genomic_DNA"/>
</dbReference>
<name>A0ABR8Z1X6_9MICO</name>
<dbReference type="InterPro" id="IPR024775">
    <property type="entry name" value="DinB-like"/>
</dbReference>
<evidence type="ECO:0000259" key="1">
    <source>
        <dbReference type="Pfam" id="PF12867"/>
    </source>
</evidence>
<evidence type="ECO:0000313" key="3">
    <source>
        <dbReference type="Proteomes" id="UP000661894"/>
    </source>
</evidence>
<organism evidence="2 3">
    <name type="scientific">Oceanitalea stevensii</name>
    <dbReference type="NCBI Taxonomy" id="2763072"/>
    <lineage>
        <taxon>Bacteria</taxon>
        <taxon>Bacillati</taxon>
        <taxon>Actinomycetota</taxon>
        <taxon>Actinomycetes</taxon>
        <taxon>Micrococcales</taxon>
        <taxon>Bogoriellaceae</taxon>
        <taxon>Georgenia</taxon>
    </lineage>
</organism>
<dbReference type="Gene3D" id="1.20.120.450">
    <property type="entry name" value="dinb family like domain"/>
    <property type="match status" value="1"/>
</dbReference>
<sequence>MAIDPDTKDWTWVLERPCPECGTEAAAHTPATTAQVLEDAVVRWEAVLRRPDVARRPDERTWSPLEYAAHVRDVCAVFRERLRLILTEEDPTFANWDQDAAAVAGRYGEQDPAAVAEQLAANARAVGADFDSVGEERWERAGLRSNGSPFTVRTLSQYFLHDVLHHLHDVGG</sequence>